<sequence length="281" mass="29318">NEGLEESPIHCTTAEGLRNSHQHSLLLLPVIPASLALPTLFPVSPSAHPQPTICAVGLSLSRPVDPAAPPWLLAPSTPPWCISPPALLGSLVPPALLRSVVDHPLPWDSTPAATSSPSIPPALSGSSFPTTPPWSSAAPAPPWLSGSPPLPQSPGPSAPSWLSGYSASPWHIGPPSPPWAPLPPAPPQSVSLLESSTLPPHWLLPPSAAPWIAFMALSFPGSSLCLVCHSSCGFLCGSSLHHHHPGYLPALRRPLSLSHIHSFVLLLSPPFFVPSFVFPAV</sequence>
<proteinExistence type="predicted"/>
<feature type="compositionally biased region" description="Pro residues" evidence="1">
    <location>
        <begin position="148"/>
        <end position="157"/>
    </location>
</feature>
<gene>
    <name evidence="2" type="ORF">M9458_007049</name>
</gene>
<evidence type="ECO:0000256" key="1">
    <source>
        <dbReference type="SAM" id="MobiDB-lite"/>
    </source>
</evidence>
<keyword evidence="3" id="KW-1185">Reference proteome</keyword>
<comment type="caution">
    <text evidence="2">The sequence shown here is derived from an EMBL/GenBank/DDBJ whole genome shotgun (WGS) entry which is preliminary data.</text>
</comment>
<protein>
    <submittedName>
        <fullName evidence="2">Uncharacterized protein</fullName>
    </submittedName>
</protein>
<feature type="compositionally biased region" description="Low complexity" evidence="1">
    <location>
        <begin position="110"/>
        <end position="147"/>
    </location>
</feature>
<dbReference type="AlphaFoldDB" id="A0ABD0RJ06"/>
<evidence type="ECO:0000313" key="3">
    <source>
        <dbReference type="Proteomes" id="UP001529510"/>
    </source>
</evidence>
<organism evidence="2 3">
    <name type="scientific">Cirrhinus mrigala</name>
    <name type="common">Mrigala</name>
    <dbReference type="NCBI Taxonomy" id="683832"/>
    <lineage>
        <taxon>Eukaryota</taxon>
        <taxon>Metazoa</taxon>
        <taxon>Chordata</taxon>
        <taxon>Craniata</taxon>
        <taxon>Vertebrata</taxon>
        <taxon>Euteleostomi</taxon>
        <taxon>Actinopterygii</taxon>
        <taxon>Neopterygii</taxon>
        <taxon>Teleostei</taxon>
        <taxon>Ostariophysi</taxon>
        <taxon>Cypriniformes</taxon>
        <taxon>Cyprinidae</taxon>
        <taxon>Labeoninae</taxon>
        <taxon>Labeonini</taxon>
        <taxon>Cirrhinus</taxon>
    </lineage>
</organism>
<reference evidence="2 3" key="1">
    <citation type="submission" date="2024-05" db="EMBL/GenBank/DDBJ databases">
        <title>Genome sequencing and assembly of Indian major carp, Cirrhinus mrigala (Hamilton, 1822).</title>
        <authorList>
            <person name="Mohindra V."/>
            <person name="Chowdhury L.M."/>
            <person name="Lal K."/>
            <person name="Jena J.K."/>
        </authorList>
    </citation>
    <scope>NUCLEOTIDE SEQUENCE [LARGE SCALE GENOMIC DNA]</scope>
    <source>
        <strain evidence="2">CM1030</strain>
        <tissue evidence="2">Blood</tissue>
    </source>
</reference>
<accession>A0ABD0RJ06</accession>
<dbReference type="Proteomes" id="UP001529510">
    <property type="component" value="Unassembled WGS sequence"/>
</dbReference>
<feature type="non-terminal residue" evidence="2">
    <location>
        <position position="1"/>
    </location>
</feature>
<name>A0ABD0RJ06_CIRMR</name>
<feature type="non-terminal residue" evidence="2">
    <location>
        <position position="281"/>
    </location>
</feature>
<evidence type="ECO:0000313" key="2">
    <source>
        <dbReference type="EMBL" id="KAL0198509.1"/>
    </source>
</evidence>
<dbReference type="EMBL" id="JAMKFB020000003">
    <property type="protein sequence ID" value="KAL0198509.1"/>
    <property type="molecule type" value="Genomic_DNA"/>
</dbReference>
<feature type="region of interest" description="Disordered" evidence="1">
    <location>
        <begin position="110"/>
        <end position="159"/>
    </location>
</feature>